<dbReference type="PANTHER" id="PTHR43072">
    <property type="entry name" value="N-ACETYLTRANSFERASE"/>
    <property type="match status" value="1"/>
</dbReference>
<sequence length="152" mass="17555">MENVLIRDAVFNDLPILLRFEQELIKAERPFDPTIADDPISYYSVEDYISNDKVKLVVAEAGGRVVSSGYALQKQARTYLDHKYYGYLGFMYTMTDFRGKGINKKIVDELVKWCQNLGLKEVRLTVYDENLPAIKAYEKAGFKKHLCEMRIA</sequence>
<name>A0ABU3AEJ1_9FLAO</name>
<gene>
    <name evidence="2" type="ORF">RM706_16315</name>
</gene>
<organism evidence="2 3">
    <name type="scientific">Croceitalea rosinachiae</name>
    <dbReference type="NCBI Taxonomy" id="3075596"/>
    <lineage>
        <taxon>Bacteria</taxon>
        <taxon>Pseudomonadati</taxon>
        <taxon>Bacteroidota</taxon>
        <taxon>Flavobacteriia</taxon>
        <taxon>Flavobacteriales</taxon>
        <taxon>Flavobacteriaceae</taxon>
        <taxon>Croceitalea</taxon>
    </lineage>
</organism>
<dbReference type="InterPro" id="IPR016181">
    <property type="entry name" value="Acyl_CoA_acyltransferase"/>
</dbReference>
<dbReference type="CDD" id="cd04301">
    <property type="entry name" value="NAT_SF"/>
    <property type="match status" value="1"/>
</dbReference>
<dbReference type="SUPFAM" id="SSF55729">
    <property type="entry name" value="Acyl-CoA N-acyltransferases (Nat)"/>
    <property type="match status" value="1"/>
</dbReference>
<reference evidence="2 3" key="1">
    <citation type="submission" date="2023-09" db="EMBL/GenBank/DDBJ databases">
        <authorList>
            <person name="Rey-Velasco X."/>
        </authorList>
    </citation>
    <scope>NUCLEOTIDE SEQUENCE [LARGE SCALE GENOMIC DNA]</scope>
    <source>
        <strain evidence="2 3">F388</strain>
    </source>
</reference>
<proteinExistence type="predicted"/>
<feature type="domain" description="N-acetyltransferase" evidence="1">
    <location>
        <begin position="4"/>
        <end position="152"/>
    </location>
</feature>
<keyword evidence="3" id="KW-1185">Reference proteome</keyword>
<dbReference type="Proteomes" id="UP001255246">
    <property type="component" value="Unassembled WGS sequence"/>
</dbReference>
<dbReference type="Pfam" id="PF00583">
    <property type="entry name" value="Acetyltransf_1"/>
    <property type="match status" value="1"/>
</dbReference>
<evidence type="ECO:0000259" key="1">
    <source>
        <dbReference type="PROSITE" id="PS51186"/>
    </source>
</evidence>
<dbReference type="RefSeq" id="WP_311353341.1">
    <property type="nucleotide sequence ID" value="NZ_JAVRHR010000008.1"/>
</dbReference>
<protein>
    <submittedName>
        <fullName evidence="2">GNAT family N-acetyltransferase</fullName>
    </submittedName>
</protein>
<comment type="caution">
    <text evidence="2">The sequence shown here is derived from an EMBL/GenBank/DDBJ whole genome shotgun (WGS) entry which is preliminary data.</text>
</comment>
<dbReference type="Gene3D" id="3.40.630.30">
    <property type="match status" value="1"/>
</dbReference>
<dbReference type="PROSITE" id="PS51186">
    <property type="entry name" value="GNAT"/>
    <property type="match status" value="1"/>
</dbReference>
<evidence type="ECO:0000313" key="3">
    <source>
        <dbReference type="Proteomes" id="UP001255246"/>
    </source>
</evidence>
<dbReference type="EMBL" id="JAVRHR010000008">
    <property type="protein sequence ID" value="MDT0608605.1"/>
    <property type="molecule type" value="Genomic_DNA"/>
</dbReference>
<accession>A0ABU3AEJ1</accession>
<dbReference type="InterPro" id="IPR000182">
    <property type="entry name" value="GNAT_dom"/>
</dbReference>
<evidence type="ECO:0000313" key="2">
    <source>
        <dbReference type="EMBL" id="MDT0608605.1"/>
    </source>
</evidence>